<keyword evidence="2" id="KW-1185">Reference proteome</keyword>
<organism evidence="1 2">
    <name type="scientific">Danxiaibacter flavus</name>
    <dbReference type="NCBI Taxonomy" id="3049108"/>
    <lineage>
        <taxon>Bacteria</taxon>
        <taxon>Pseudomonadati</taxon>
        <taxon>Bacteroidota</taxon>
        <taxon>Chitinophagia</taxon>
        <taxon>Chitinophagales</taxon>
        <taxon>Chitinophagaceae</taxon>
        <taxon>Danxiaibacter</taxon>
    </lineage>
</organism>
<evidence type="ECO:0000313" key="1">
    <source>
        <dbReference type="EMBL" id="MEX6688815.1"/>
    </source>
</evidence>
<gene>
    <name evidence="1" type="ORF">QTN47_15010</name>
</gene>
<evidence type="ECO:0000313" key="2">
    <source>
        <dbReference type="Proteomes" id="UP001560573"/>
    </source>
</evidence>
<comment type="caution">
    <text evidence="1">The sequence shown here is derived from an EMBL/GenBank/DDBJ whole genome shotgun (WGS) entry which is preliminary data.</text>
</comment>
<name>A0ABV3ZH52_9BACT</name>
<dbReference type="RefSeq" id="WP_369330222.1">
    <property type="nucleotide sequence ID" value="NZ_JAULBC010000004.1"/>
</dbReference>
<reference evidence="1 2" key="1">
    <citation type="submission" date="2023-07" db="EMBL/GenBank/DDBJ databases">
        <authorList>
            <person name="Lian W.-H."/>
        </authorList>
    </citation>
    <scope>NUCLEOTIDE SEQUENCE [LARGE SCALE GENOMIC DNA]</scope>
    <source>
        <strain evidence="1 2">SYSU DXS3180</strain>
    </source>
</reference>
<accession>A0ABV3ZH52</accession>
<protein>
    <submittedName>
        <fullName evidence="1">Uncharacterized protein</fullName>
    </submittedName>
</protein>
<dbReference type="EMBL" id="JAULBC010000004">
    <property type="protein sequence ID" value="MEX6688815.1"/>
    <property type="molecule type" value="Genomic_DNA"/>
</dbReference>
<sequence length="272" mass="30583">MEKKTVKLLLLLTASAAISFIFYLQGAKLELKEADISKAKTDSFRIALNYKDSLIHFLRDSFHSNKNTASATTPQNPPVIINNIPSQQPGNKSQIPIAFYDSIAGLTESIGKYLSSLPSPNISRVLPTKNIDTLWLLKLKKIYNDSLNTKLNVLCNNAIGIALTRSRKDTSQTLGIIKSLVTEINNDLIKNEHFISDATNIVIDENKSITDKTNSNTISIFYKIYMDDPLRQKLESLNQFLLITDSRIDITSLIVKLKDLCSIKNGYYTYFK</sequence>
<dbReference type="Proteomes" id="UP001560573">
    <property type="component" value="Unassembled WGS sequence"/>
</dbReference>
<proteinExistence type="predicted"/>